<feature type="non-terminal residue" evidence="1">
    <location>
        <position position="77"/>
    </location>
</feature>
<protein>
    <submittedName>
        <fullName evidence="1">4Fe-4S ferredoxin</fullName>
    </submittedName>
</protein>
<reference evidence="1 2" key="1">
    <citation type="journal article" date="2018" name="Nat. Biotechnol.">
        <title>A standardized bacterial taxonomy based on genome phylogeny substantially revises the tree of life.</title>
        <authorList>
            <person name="Parks D.H."/>
            <person name="Chuvochina M."/>
            <person name="Waite D.W."/>
            <person name="Rinke C."/>
            <person name="Skarshewski A."/>
            <person name="Chaumeil P.A."/>
            <person name="Hugenholtz P."/>
        </authorList>
    </citation>
    <scope>NUCLEOTIDE SEQUENCE [LARGE SCALE GENOMIC DNA]</scope>
    <source>
        <strain evidence="1">UBA10948</strain>
    </source>
</reference>
<accession>A0A354YYL8</accession>
<dbReference type="Proteomes" id="UP000263273">
    <property type="component" value="Unassembled WGS sequence"/>
</dbReference>
<dbReference type="AlphaFoldDB" id="A0A354YYL8"/>
<evidence type="ECO:0000313" key="1">
    <source>
        <dbReference type="EMBL" id="HBK53811.1"/>
    </source>
</evidence>
<name>A0A354YYL8_9FIRM</name>
<dbReference type="EMBL" id="DNZF01000171">
    <property type="protein sequence ID" value="HBK53811.1"/>
    <property type="molecule type" value="Genomic_DNA"/>
</dbReference>
<comment type="caution">
    <text evidence="1">The sequence shown here is derived from an EMBL/GenBank/DDBJ whole genome shotgun (WGS) entry which is preliminary data.</text>
</comment>
<evidence type="ECO:0000313" key="2">
    <source>
        <dbReference type="Proteomes" id="UP000263273"/>
    </source>
</evidence>
<organism evidence="1 2">
    <name type="scientific">Syntrophomonas wolfei</name>
    <dbReference type="NCBI Taxonomy" id="863"/>
    <lineage>
        <taxon>Bacteria</taxon>
        <taxon>Bacillati</taxon>
        <taxon>Bacillota</taxon>
        <taxon>Clostridia</taxon>
        <taxon>Eubacteriales</taxon>
        <taxon>Syntrophomonadaceae</taxon>
        <taxon>Syntrophomonas</taxon>
    </lineage>
</organism>
<sequence>MDITGKIREIAARLLQNGEVDLFMAWEKGDLPFQSKPFFARRVEDVERIIFDEYSIHNLSNALLKFRDRQEKIGLVV</sequence>
<gene>
    <name evidence="1" type="ORF">DDZ44_07745</name>
</gene>
<proteinExistence type="predicted"/>